<evidence type="ECO:0000313" key="1">
    <source>
        <dbReference type="EMBL" id="KAK9240678.1"/>
    </source>
</evidence>
<proteinExistence type="predicted"/>
<gene>
    <name evidence="1" type="ORF">V1525DRAFT_447893</name>
</gene>
<reference evidence="2" key="1">
    <citation type="journal article" date="2024" name="Front. Bioeng. Biotechnol.">
        <title>Genome-scale model development and genomic sequencing of the oleaginous clade Lipomyces.</title>
        <authorList>
            <person name="Czajka J.J."/>
            <person name="Han Y."/>
            <person name="Kim J."/>
            <person name="Mondo S.J."/>
            <person name="Hofstad B.A."/>
            <person name="Robles A."/>
            <person name="Haridas S."/>
            <person name="Riley R."/>
            <person name="LaButti K."/>
            <person name="Pangilinan J."/>
            <person name="Andreopoulos W."/>
            <person name="Lipzen A."/>
            <person name="Yan J."/>
            <person name="Wang M."/>
            <person name="Ng V."/>
            <person name="Grigoriev I.V."/>
            <person name="Spatafora J.W."/>
            <person name="Magnuson J.K."/>
            <person name="Baker S.E."/>
            <person name="Pomraning K.R."/>
        </authorList>
    </citation>
    <scope>NUCLEOTIDE SEQUENCE [LARGE SCALE GENOMIC DNA]</scope>
    <source>
        <strain evidence="2">CBS 7786</strain>
    </source>
</reference>
<accession>A0ACC3T9R7</accession>
<sequence length="349" mass="39014">MATVQCGYLPGSATTLINPQLLTTIYLHLHLTGDPITPRHHYHLISAVLHIASEPAMTFLRKTADGLERWAPTLHQYYITDWIFIFLLLGGFLVLTEMTPFQSMFTLDDASLQHPYATTERVSSINGVIFSTVISVGIIVLFVPLVHRKRNWGHVMNVSLLSLALSLILTEFATELLKNYIGRPRPDFIARCLPAPGTPLHELVGIEVCTNPKTKIISDGFRSTPSGHTSNAFAGLGWLSAWIAGQLRIFQHGTELFRTMLALLPLLGALLIAFSRIEDYRHHITDIIFGGLLGTLVAWYSYRKFFPHLGKANCNIPFPAPEFKEKSVESDYYDSLDEMESGAQKAYSD</sequence>
<comment type="caution">
    <text evidence="1">The sequence shown here is derived from an EMBL/GenBank/DDBJ whole genome shotgun (WGS) entry which is preliminary data.</text>
</comment>
<evidence type="ECO:0000313" key="2">
    <source>
        <dbReference type="Proteomes" id="UP001433508"/>
    </source>
</evidence>
<organism evidence="1 2">
    <name type="scientific">Lipomyces kononenkoae</name>
    <name type="common">Yeast</name>
    <dbReference type="NCBI Taxonomy" id="34357"/>
    <lineage>
        <taxon>Eukaryota</taxon>
        <taxon>Fungi</taxon>
        <taxon>Dikarya</taxon>
        <taxon>Ascomycota</taxon>
        <taxon>Saccharomycotina</taxon>
        <taxon>Lipomycetes</taxon>
        <taxon>Lipomycetales</taxon>
        <taxon>Lipomycetaceae</taxon>
        <taxon>Lipomyces</taxon>
    </lineage>
</organism>
<name>A0ACC3T9R7_LIPKO</name>
<dbReference type="EMBL" id="MU971338">
    <property type="protein sequence ID" value="KAK9240678.1"/>
    <property type="molecule type" value="Genomic_DNA"/>
</dbReference>
<dbReference type="Proteomes" id="UP001433508">
    <property type="component" value="Unassembled WGS sequence"/>
</dbReference>
<protein>
    <submittedName>
        <fullName evidence="1">Phosphatidic acid phosphatase type 2/haloperoxidase</fullName>
    </submittedName>
</protein>
<keyword evidence="2" id="KW-1185">Reference proteome</keyword>